<feature type="compositionally biased region" description="Polar residues" evidence="1">
    <location>
        <begin position="27"/>
        <end position="36"/>
    </location>
</feature>
<reference evidence="2 3" key="2">
    <citation type="journal article" date="2023" name="ChemBioChem">
        <title>Acyltransferase Domain Exchange between Two Independent Type I Polyketide Synthases in the Same Producer Strain of Macrolide Antibiotics.</title>
        <authorList>
            <person name="Kudo F."/>
            <person name="Kishikawa K."/>
            <person name="Tsuboi K."/>
            <person name="Kido T."/>
            <person name="Usui T."/>
            <person name="Hashimoto J."/>
            <person name="Shin-Ya K."/>
            <person name="Miyanaga A."/>
            <person name="Eguchi T."/>
        </authorList>
    </citation>
    <scope>NUCLEOTIDE SEQUENCE [LARGE SCALE GENOMIC DNA]</scope>
    <source>
        <strain evidence="2 3">A-8890</strain>
    </source>
</reference>
<feature type="compositionally biased region" description="Pro residues" evidence="1">
    <location>
        <begin position="65"/>
        <end position="75"/>
    </location>
</feature>
<proteinExistence type="predicted"/>
<feature type="region of interest" description="Disordered" evidence="1">
    <location>
        <begin position="58"/>
        <end position="101"/>
    </location>
</feature>
<organism evidence="2 3">
    <name type="scientific">Streptomyces graminofaciens</name>
    <dbReference type="NCBI Taxonomy" id="68212"/>
    <lineage>
        <taxon>Bacteria</taxon>
        <taxon>Bacillati</taxon>
        <taxon>Actinomycetota</taxon>
        <taxon>Actinomycetes</taxon>
        <taxon>Kitasatosporales</taxon>
        <taxon>Streptomycetaceae</taxon>
        <taxon>Streptomyces</taxon>
    </lineage>
</organism>
<feature type="compositionally biased region" description="Basic and acidic residues" evidence="1">
    <location>
        <begin position="8"/>
        <end position="18"/>
    </location>
</feature>
<evidence type="ECO:0000256" key="1">
    <source>
        <dbReference type="SAM" id="MobiDB-lite"/>
    </source>
</evidence>
<dbReference type="Proteomes" id="UP001321542">
    <property type="component" value="Chromosome"/>
</dbReference>
<evidence type="ECO:0000313" key="2">
    <source>
        <dbReference type="EMBL" id="BBC36902.1"/>
    </source>
</evidence>
<name>A0ABN5VY81_9ACTN</name>
<reference evidence="2 3" key="1">
    <citation type="journal article" date="2010" name="ChemBioChem">
        <title>Cloning and characterization of the biosynthetic gene cluster of 16-membered macrolide antibiotic FD-891: involvement of a dual functional cytochrome P450 monooxygenase catalyzing epoxidation and hydroxylation.</title>
        <authorList>
            <person name="Kudo F."/>
            <person name="Motegi A."/>
            <person name="Mizoue K."/>
            <person name="Eguchi T."/>
        </authorList>
    </citation>
    <scope>NUCLEOTIDE SEQUENCE [LARGE SCALE GENOMIC DNA]</scope>
    <source>
        <strain evidence="2 3">A-8890</strain>
    </source>
</reference>
<feature type="compositionally biased region" description="Low complexity" evidence="1">
    <location>
        <begin position="89"/>
        <end position="101"/>
    </location>
</feature>
<feature type="region of interest" description="Disordered" evidence="1">
    <location>
        <begin position="1"/>
        <end position="36"/>
    </location>
</feature>
<sequence length="101" mass="11016">MDISPHTVETRVGWRDAPRPPPVRPQITGNADTPQQWHRGMTLIATVSLFIGTRSARTQAMLAQPSPPRPPPSPRTAPLCTPYDHRAATARSPPARTSTCT</sequence>
<evidence type="ECO:0000313" key="3">
    <source>
        <dbReference type="Proteomes" id="UP001321542"/>
    </source>
</evidence>
<accession>A0ABN5VY81</accession>
<dbReference type="EMBL" id="AP018448">
    <property type="protein sequence ID" value="BBC36902.1"/>
    <property type="molecule type" value="Genomic_DNA"/>
</dbReference>
<protein>
    <recommendedName>
        <fullName evidence="4">Transposase</fullName>
    </recommendedName>
</protein>
<evidence type="ECO:0008006" key="4">
    <source>
        <dbReference type="Google" id="ProtNLM"/>
    </source>
</evidence>
<keyword evidence="3" id="KW-1185">Reference proteome</keyword>
<gene>
    <name evidence="2" type="ORF">SGFS_081960</name>
</gene>